<reference evidence="1" key="1">
    <citation type="journal article" date="2020" name="Stud. Mycol.">
        <title>101 Dothideomycetes genomes: a test case for predicting lifestyles and emergence of pathogens.</title>
        <authorList>
            <person name="Haridas S."/>
            <person name="Albert R."/>
            <person name="Binder M."/>
            <person name="Bloem J."/>
            <person name="Labutti K."/>
            <person name="Salamov A."/>
            <person name="Andreopoulos B."/>
            <person name="Baker S."/>
            <person name="Barry K."/>
            <person name="Bills G."/>
            <person name="Bluhm B."/>
            <person name="Cannon C."/>
            <person name="Castanera R."/>
            <person name="Culley D."/>
            <person name="Daum C."/>
            <person name="Ezra D."/>
            <person name="Gonzalez J."/>
            <person name="Henrissat B."/>
            <person name="Kuo A."/>
            <person name="Liang C."/>
            <person name="Lipzen A."/>
            <person name="Lutzoni F."/>
            <person name="Magnuson J."/>
            <person name="Mondo S."/>
            <person name="Nolan M."/>
            <person name="Ohm R."/>
            <person name="Pangilinan J."/>
            <person name="Park H.-J."/>
            <person name="Ramirez L."/>
            <person name="Alfaro M."/>
            <person name="Sun H."/>
            <person name="Tritt A."/>
            <person name="Yoshinaga Y."/>
            <person name="Zwiers L.-H."/>
            <person name="Turgeon B."/>
            <person name="Goodwin S."/>
            <person name="Spatafora J."/>
            <person name="Crous P."/>
            <person name="Grigoriev I."/>
        </authorList>
    </citation>
    <scope>NUCLEOTIDE SEQUENCE</scope>
    <source>
        <strain evidence="1">CBS 122367</strain>
    </source>
</reference>
<dbReference type="Proteomes" id="UP000799291">
    <property type="component" value="Unassembled WGS sequence"/>
</dbReference>
<proteinExistence type="predicted"/>
<dbReference type="AlphaFoldDB" id="A0A6G1ITZ5"/>
<protein>
    <submittedName>
        <fullName evidence="1">Uncharacterized protein</fullName>
    </submittedName>
</protein>
<keyword evidence="2" id="KW-1185">Reference proteome</keyword>
<sequence>MITPKESLFMRQSPGLKAEPTLDGDLVVPIFAPHPRFFSGSISHGLHPSHFSSQPYALTNIGVRLQVGVAVKLMPGDNVARFMRLDSVPLFKVERSRKSGQLAEKMEACEVYLCKKISWASLASEGEMKQLDVPHSRDFLFLTQAEAEIWGKRWADAAEVQYDDMSDLDPEYDI</sequence>
<accession>A0A6G1ITZ5</accession>
<evidence type="ECO:0000313" key="2">
    <source>
        <dbReference type="Proteomes" id="UP000799291"/>
    </source>
</evidence>
<organism evidence="1 2">
    <name type="scientific">Lentithecium fluviatile CBS 122367</name>
    <dbReference type="NCBI Taxonomy" id="1168545"/>
    <lineage>
        <taxon>Eukaryota</taxon>
        <taxon>Fungi</taxon>
        <taxon>Dikarya</taxon>
        <taxon>Ascomycota</taxon>
        <taxon>Pezizomycotina</taxon>
        <taxon>Dothideomycetes</taxon>
        <taxon>Pleosporomycetidae</taxon>
        <taxon>Pleosporales</taxon>
        <taxon>Massarineae</taxon>
        <taxon>Lentitheciaceae</taxon>
        <taxon>Lentithecium</taxon>
    </lineage>
</organism>
<dbReference type="EMBL" id="MU005590">
    <property type="protein sequence ID" value="KAF2681716.1"/>
    <property type="molecule type" value="Genomic_DNA"/>
</dbReference>
<gene>
    <name evidence="1" type="ORF">K458DRAFT_406308</name>
</gene>
<evidence type="ECO:0000313" key="1">
    <source>
        <dbReference type="EMBL" id="KAF2681716.1"/>
    </source>
</evidence>
<name>A0A6G1ITZ5_9PLEO</name>